<reference evidence="5" key="1">
    <citation type="submission" date="2020-02" db="EMBL/GenBank/DDBJ databases">
        <authorList>
            <person name="Meier V. D."/>
        </authorList>
    </citation>
    <scope>NUCLEOTIDE SEQUENCE</scope>
    <source>
        <strain evidence="5">AVDCRST_MAG85</strain>
    </source>
</reference>
<feature type="signal peptide" evidence="3">
    <location>
        <begin position="1"/>
        <end position="37"/>
    </location>
</feature>
<organism evidence="5">
    <name type="scientific">uncultured Solirubrobacteraceae bacterium</name>
    <dbReference type="NCBI Taxonomy" id="1162706"/>
    <lineage>
        <taxon>Bacteria</taxon>
        <taxon>Bacillati</taxon>
        <taxon>Actinomycetota</taxon>
        <taxon>Thermoleophilia</taxon>
        <taxon>Solirubrobacterales</taxon>
        <taxon>Solirubrobacteraceae</taxon>
        <taxon>environmental samples</taxon>
    </lineage>
</organism>
<accession>A0A6J4SHW4</accession>
<evidence type="ECO:0000259" key="4">
    <source>
        <dbReference type="SMART" id="SM00560"/>
    </source>
</evidence>
<evidence type="ECO:0000256" key="1">
    <source>
        <dbReference type="ARBA" id="ARBA00022729"/>
    </source>
</evidence>
<dbReference type="PANTHER" id="PTHR47635">
    <property type="entry name" value="CUB DOMAIN-CONTAINING PROTEIN"/>
    <property type="match status" value="1"/>
</dbReference>
<dbReference type="AlphaFoldDB" id="A0A6J4SHW4"/>
<dbReference type="Pfam" id="PF13385">
    <property type="entry name" value="Laminin_G_3"/>
    <property type="match status" value="1"/>
</dbReference>
<feature type="non-terminal residue" evidence="5">
    <location>
        <position position="341"/>
    </location>
</feature>
<gene>
    <name evidence="5" type="ORF">AVDCRST_MAG85-1375</name>
</gene>
<keyword evidence="2" id="KW-1015">Disulfide bond</keyword>
<feature type="domain" description="LamG-like jellyroll fold" evidence="4">
    <location>
        <begin position="106"/>
        <end position="234"/>
    </location>
</feature>
<dbReference type="InterPro" id="IPR013320">
    <property type="entry name" value="ConA-like_dom_sf"/>
</dbReference>
<dbReference type="SUPFAM" id="SSF49899">
    <property type="entry name" value="Concanavalin A-like lectins/glucanases"/>
    <property type="match status" value="2"/>
</dbReference>
<name>A0A6J4SHW4_9ACTN</name>
<evidence type="ECO:0000256" key="3">
    <source>
        <dbReference type="SAM" id="SignalP"/>
    </source>
</evidence>
<keyword evidence="1 3" id="KW-0732">Signal</keyword>
<feature type="chain" id="PRO_5026794215" description="LamG-like jellyroll fold domain-containing protein" evidence="3">
    <location>
        <begin position="38"/>
        <end position="341"/>
    </location>
</feature>
<sequence length="341" mass="36482">MPRDAMPTRKRRAAACLGTCAAACALALAGGAGTAYASGTTAPNPVLAMSFDELQGSKVNDSSPANNDGTITGAQWRQDGRFGGALAFDGDDRVSVPDAASLDLSTAGTMSAWVRPRTQERFQGVVQKNAGSSAAYGLYATSTDKRSTFTAWSGNDGIYGYDPLPMEAWSHIAATYDGTYWRLYLNGEYVNSQGARPFAITKDELHIGNTAGRDEGFDGLIDEVRVYGAALTREQIVRDRDTRIKSDTEEPVAPVLAMSFDENAGAIVNDSSTYGNSGVIRGATWTTSGKNDGGLSFDGLDDWVTVQDSASLDLTTQMTVSSWVKIRRHKSWSNIFTKEMG</sequence>
<protein>
    <recommendedName>
        <fullName evidence="4">LamG-like jellyroll fold domain-containing protein</fullName>
    </recommendedName>
</protein>
<proteinExistence type="predicted"/>
<dbReference type="InterPro" id="IPR006558">
    <property type="entry name" value="LamG-like"/>
</dbReference>
<evidence type="ECO:0000313" key="5">
    <source>
        <dbReference type="EMBL" id="CAA9493939.1"/>
    </source>
</evidence>
<dbReference type="Gene3D" id="2.60.120.200">
    <property type="match status" value="2"/>
</dbReference>
<evidence type="ECO:0000256" key="2">
    <source>
        <dbReference type="ARBA" id="ARBA00023157"/>
    </source>
</evidence>
<dbReference type="SMART" id="SM00560">
    <property type="entry name" value="LamGL"/>
    <property type="match status" value="1"/>
</dbReference>
<dbReference type="EMBL" id="CADCVT010000149">
    <property type="protein sequence ID" value="CAA9493939.1"/>
    <property type="molecule type" value="Genomic_DNA"/>
</dbReference>
<dbReference type="PANTHER" id="PTHR47635:SF2">
    <property type="entry name" value="LAMG-LIKE JELLYROLL FOLD DOMAIN-CONTAINING PROTEIN"/>
    <property type="match status" value="1"/>
</dbReference>